<dbReference type="Gene3D" id="1.10.260.40">
    <property type="entry name" value="lambda repressor-like DNA-binding domains"/>
    <property type="match status" value="1"/>
</dbReference>
<organism evidence="2 3">
    <name type="scientific">Leptospira wolffii</name>
    <dbReference type="NCBI Taxonomy" id="409998"/>
    <lineage>
        <taxon>Bacteria</taxon>
        <taxon>Pseudomonadati</taxon>
        <taxon>Spirochaetota</taxon>
        <taxon>Spirochaetia</taxon>
        <taxon>Leptospirales</taxon>
        <taxon>Leptospiraceae</taxon>
        <taxon>Leptospira</taxon>
    </lineage>
</organism>
<evidence type="ECO:0000259" key="1">
    <source>
        <dbReference type="PROSITE" id="PS50943"/>
    </source>
</evidence>
<dbReference type="RefSeq" id="WP_375517313.1">
    <property type="nucleotide sequence ID" value="NZ_JBHILI010000008.1"/>
</dbReference>
<dbReference type="PANTHER" id="PTHR43236:SF2">
    <property type="entry name" value="BLL0069 PROTEIN"/>
    <property type="match status" value="1"/>
</dbReference>
<reference evidence="2 3" key="1">
    <citation type="submission" date="2024-09" db="EMBL/GenBank/DDBJ databases">
        <title>Taxonomic and Genotyping Characterization of Leptospira Strains isolated from Multiple Sources in Colombia highlights the importance of intermediate species.</title>
        <authorList>
            <person name="Torres Higuera L."/>
            <person name="Rojas Tapias D."/>
            <person name="Jimenez Velasquez S."/>
            <person name="Renjifo Ibanez C."/>
        </authorList>
    </citation>
    <scope>NUCLEOTIDE SEQUENCE [LARGE SCALE GENOMIC DNA]</scope>
    <source>
        <strain evidence="2 3">Lep080</strain>
    </source>
</reference>
<comment type="caution">
    <text evidence="2">The sequence shown here is derived from an EMBL/GenBank/DDBJ whole genome shotgun (WGS) entry which is preliminary data.</text>
</comment>
<accession>A0ABV5BTQ1</accession>
<dbReference type="InterPro" id="IPR052345">
    <property type="entry name" value="Rad_response_metalloprotease"/>
</dbReference>
<dbReference type="InterPro" id="IPR010982">
    <property type="entry name" value="Lambda_DNA-bd_dom_sf"/>
</dbReference>
<dbReference type="Pfam" id="PF01381">
    <property type="entry name" value="HTH_3"/>
    <property type="match status" value="1"/>
</dbReference>
<dbReference type="SUPFAM" id="SSF47413">
    <property type="entry name" value="lambda repressor-like DNA-binding domains"/>
    <property type="match status" value="1"/>
</dbReference>
<dbReference type="PROSITE" id="PS50943">
    <property type="entry name" value="HTH_CROC1"/>
    <property type="match status" value="1"/>
</dbReference>
<evidence type="ECO:0000313" key="3">
    <source>
        <dbReference type="Proteomes" id="UP001580391"/>
    </source>
</evidence>
<protein>
    <submittedName>
        <fullName evidence="2">Helix-turn-helix domain-containing protein</fullName>
    </submittedName>
</protein>
<evidence type="ECO:0000313" key="2">
    <source>
        <dbReference type="EMBL" id="MFB5737486.1"/>
    </source>
</evidence>
<dbReference type="EMBL" id="JBHILJ010000007">
    <property type="protein sequence ID" value="MFB5737486.1"/>
    <property type="molecule type" value="Genomic_DNA"/>
</dbReference>
<dbReference type="Proteomes" id="UP001580391">
    <property type="component" value="Unassembled WGS sequence"/>
</dbReference>
<keyword evidence="3" id="KW-1185">Reference proteome</keyword>
<dbReference type="InterPro" id="IPR001387">
    <property type="entry name" value="Cro/C1-type_HTH"/>
</dbReference>
<name>A0ABV5BTQ1_9LEPT</name>
<dbReference type="PANTHER" id="PTHR43236">
    <property type="entry name" value="ANTITOXIN HIGA1"/>
    <property type="match status" value="1"/>
</dbReference>
<proteinExistence type="predicted"/>
<dbReference type="CDD" id="cd00093">
    <property type="entry name" value="HTH_XRE"/>
    <property type="match status" value="1"/>
</dbReference>
<feature type="domain" description="HTH cro/C1-type" evidence="1">
    <location>
        <begin position="16"/>
        <end position="67"/>
    </location>
</feature>
<sequence length="100" mass="11368">MITAKAKINPSLLTWARKESGHTVESLALKVDTKPEKLLDWEKGGSLPSMSQVRKLANCLRRPPAMFFLAAPPPSENKPKDFRKNRSDNQFLPEALFMFR</sequence>
<dbReference type="SMART" id="SM00530">
    <property type="entry name" value="HTH_XRE"/>
    <property type="match status" value="1"/>
</dbReference>
<gene>
    <name evidence="2" type="ORF">ACE5IX_13265</name>
</gene>